<protein>
    <submittedName>
        <fullName evidence="3">Uncharacterized protein</fullName>
    </submittedName>
</protein>
<keyword evidence="1" id="KW-0175">Coiled coil</keyword>
<feature type="coiled-coil region" evidence="1">
    <location>
        <begin position="531"/>
        <end position="565"/>
    </location>
</feature>
<feature type="region of interest" description="Disordered" evidence="2">
    <location>
        <begin position="788"/>
        <end position="814"/>
    </location>
</feature>
<name>A0AAD7Y8V9_MYTSE</name>
<keyword evidence="4" id="KW-1185">Reference proteome</keyword>
<evidence type="ECO:0000313" key="3">
    <source>
        <dbReference type="EMBL" id="KAJ8706750.1"/>
    </source>
</evidence>
<feature type="region of interest" description="Disordered" evidence="2">
    <location>
        <begin position="41"/>
        <end position="62"/>
    </location>
</feature>
<gene>
    <name evidence="3" type="ORF">PYW07_012828</name>
</gene>
<dbReference type="EMBL" id="JARGEI010000028">
    <property type="protein sequence ID" value="KAJ8706750.1"/>
    <property type="molecule type" value="Genomic_DNA"/>
</dbReference>
<feature type="compositionally biased region" description="Polar residues" evidence="2">
    <location>
        <begin position="987"/>
        <end position="997"/>
    </location>
</feature>
<evidence type="ECO:0000313" key="4">
    <source>
        <dbReference type="Proteomes" id="UP001231518"/>
    </source>
</evidence>
<evidence type="ECO:0000256" key="2">
    <source>
        <dbReference type="SAM" id="MobiDB-lite"/>
    </source>
</evidence>
<feature type="region of interest" description="Disordered" evidence="2">
    <location>
        <begin position="1310"/>
        <end position="1450"/>
    </location>
</feature>
<feature type="region of interest" description="Disordered" evidence="2">
    <location>
        <begin position="336"/>
        <end position="381"/>
    </location>
</feature>
<proteinExistence type="predicted"/>
<reference evidence="3" key="1">
    <citation type="submission" date="2023-03" db="EMBL/GenBank/DDBJ databases">
        <title>Chromosome-level genomes of two armyworms, Mythimna separata and Mythimna loreyi, provide insights into the biosynthesis and reception of sex pheromones.</title>
        <authorList>
            <person name="Zhao H."/>
        </authorList>
    </citation>
    <scope>NUCLEOTIDE SEQUENCE</scope>
    <source>
        <strain evidence="3">BeijingLab</strain>
        <tissue evidence="3">Pupa</tissue>
    </source>
</reference>
<feature type="compositionally biased region" description="Basic and acidic residues" evidence="2">
    <location>
        <begin position="292"/>
        <end position="322"/>
    </location>
</feature>
<feature type="compositionally biased region" description="Polar residues" evidence="2">
    <location>
        <begin position="1388"/>
        <end position="1397"/>
    </location>
</feature>
<feature type="compositionally biased region" description="Basic and acidic residues" evidence="2">
    <location>
        <begin position="1398"/>
        <end position="1411"/>
    </location>
</feature>
<sequence length="1450" mass="166196">MFVPTVCRVSTGDRSAESLTTSISLIKLKDQHRSYYQAVAATDHINEETKDDDDDNDDDDTENVYYRNNLVGKVKDGKKNTELVITPEVETFTDFIQETVDILNTYDNTAFKDFFHILDTEIRKYHYEGCRFSELMQNRNTRTLLAGALKSVRENTVTFTKANINEIADLIRYEMYDENVKELLNYINSLYITTERDFNRILNNLKLHTKMKSRETHNDLELVIRDGVRTVLFNHYTDLNTQTRRELKEKIEKFWEKYKKRSASKDEMNSIVNTDPVSNPAIDNVIKTIENNPKELEPTKRDPNNFLDESNRIVGKDTYDGQFEDNKTKKERIFESDKLATNVNEEDTSSEESEDNADNTKSAIQTKPVLRAQEETEPETSDLKLIFASSYRIISLTKGEVMPKMQRTPPAAAARSVSPKKPGSKAAEITSDYAGESNVSSRSKRPRVADSPDNLSSEETSSAEVAYGNSQLHPLDEHLLSTMRCEIESVIASQLQITLSAYFRDEFTDIKNSLSLFTELKESVDFMSRSFDEMRNEFESNKETIKQLRSENDGLKKCVSDLSERVNMLEQYSRQDNIEINGIPENKSENLLHTVLQLSKVVSHDIQEQDILSYTRIRKINSQSDRPRSIVVKLRSARVRDEILVDRASSALGQKEGGGVLIAVSKKFDSLRACQWETTAEDLWVSLKLDNGKKMNICAVYLPPPVKQDKLDSFLDSVSSKFNESLLVDKLYKNLLQVNTVLEEVQKTKPNTSEPKENIYNHGLRKAKESDYDRIRNLKTIKTQKKNWNPKSQNHLSPNLHVSPKPTISNRRQGFSRRFPPSVASIRPPFLLVRRPPPGYRMAIVPIKPGPRLKRPGFLLQPKNPGLDPSQFLSDYLLQNAYLQPSVPFLPNVYKLRPKELNQSALVAELYYFHKEQPNILNLSHFLWPPHLSDDAEAGTSQTQTTPYIYTRLTNENGEHIWLTEVYSSYAPEHNSEMTYHHYHPESGTSQTLTTPYPDTHPTNEKEELTWPTDVYSPYFPEHSSELTVVTTTPYSSSISTESTPRIVNLPDYNTHYNTETTPTNSASSPYLFWEDEHGYLYLTVPQKGETTVPAPCYSETLESTATTAGDVFYGKITVHPPTPQSPLQRYLELVERLDEGYMLVFLLELCRLVAVKQQRAVRQALYHTESAYNHWWNNGRLFWIEEPLQTVIWKLVVLLSDGDIEVIQTYASMMFHTLLRRRETLSPEVNSILDRANVYYSDEEGQELFKALMEFENYPNITKSSYSLCDRLIASVLNPFRRRRPHLKLRRKKLMDSINAALNNRIFQRGVRTKEKKETSTSISTQNAKEKEISYSKKLPQLHLENYVTNDKRADANDKRTSANSKRTSDSDQRTAAIDRRPEASGKRTSANSKRTGVNEERSGVCDKRTSGYGKRAGASENRTGIIDRRAGVNSKDPTAIDNRTDTNN</sequence>
<feature type="compositionally biased region" description="Acidic residues" evidence="2">
    <location>
        <begin position="49"/>
        <end position="62"/>
    </location>
</feature>
<evidence type="ECO:0000256" key="1">
    <source>
        <dbReference type="SAM" id="Coils"/>
    </source>
</evidence>
<organism evidence="3 4">
    <name type="scientific">Mythimna separata</name>
    <name type="common">Oriental armyworm</name>
    <name type="synonym">Pseudaletia separata</name>
    <dbReference type="NCBI Taxonomy" id="271217"/>
    <lineage>
        <taxon>Eukaryota</taxon>
        <taxon>Metazoa</taxon>
        <taxon>Ecdysozoa</taxon>
        <taxon>Arthropoda</taxon>
        <taxon>Hexapoda</taxon>
        <taxon>Insecta</taxon>
        <taxon>Pterygota</taxon>
        <taxon>Neoptera</taxon>
        <taxon>Endopterygota</taxon>
        <taxon>Lepidoptera</taxon>
        <taxon>Glossata</taxon>
        <taxon>Ditrysia</taxon>
        <taxon>Noctuoidea</taxon>
        <taxon>Noctuidae</taxon>
        <taxon>Noctuinae</taxon>
        <taxon>Hadenini</taxon>
        <taxon>Mythimna</taxon>
    </lineage>
</organism>
<feature type="compositionally biased region" description="Basic and acidic residues" evidence="2">
    <location>
        <begin position="1351"/>
        <end position="1387"/>
    </location>
</feature>
<feature type="compositionally biased region" description="Polar residues" evidence="2">
    <location>
        <begin position="788"/>
        <end position="797"/>
    </location>
</feature>
<feature type="compositionally biased region" description="Polar residues" evidence="2">
    <location>
        <begin position="453"/>
        <end position="464"/>
    </location>
</feature>
<feature type="region of interest" description="Disordered" evidence="2">
    <location>
        <begin position="402"/>
        <end position="464"/>
    </location>
</feature>
<feature type="region of interest" description="Disordered" evidence="2">
    <location>
        <begin position="980"/>
        <end position="1006"/>
    </location>
</feature>
<feature type="compositionally biased region" description="Acidic residues" evidence="2">
    <location>
        <begin position="344"/>
        <end position="357"/>
    </location>
</feature>
<comment type="caution">
    <text evidence="3">The sequence shown here is derived from an EMBL/GenBank/DDBJ whole genome shotgun (WGS) entry which is preliminary data.</text>
</comment>
<feature type="region of interest" description="Disordered" evidence="2">
    <location>
        <begin position="291"/>
        <end position="322"/>
    </location>
</feature>
<accession>A0AAD7Y8V9</accession>
<dbReference type="Proteomes" id="UP001231518">
    <property type="component" value="Chromosome 30"/>
</dbReference>
<dbReference type="Gene3D" id="3.30.70.1820">
    <property type="entry name" value="L1 transposable element, RRM domain"/>
    <property type="match status" value="1"/>
</dbReference>